<comment type="caution">
    <text evidence="1">The sequence shown here is derived from an EMBL/GenBank/DDBJ whole genome shotgun (WGS) entry which is preliminary data.</text>
</comment>
<gene>
    <name evidence="1" type="ORF">DVH24_006645</name>
</gene>
<dbReference type="Proteomes" id="UP000290289">
    <property type="component" value="Chromosome 2"/>
</dbReference>
<sequence>MVGGKLFWVLDVKQVRERAIIGWVTRWEVLWDVTEWYQSHSAMWFECADEDVGPLRRHETFWELIGFEFHRNFEVKRVRARAILEWVTHWEVLT</sequence>
<keyword evidence="2" id="KW-1185">Reference proteome</keyword>
<protein>
    <submittedName>
        <fullName evidence="1">Uncharacterized protein</fullName>
    </submittedName>
</protein>
<evidence type="ECO:0000313" key="2">
    <source>
        <dbReference type="Proteomes" id="UP000290289"/>
    </source>
</evidence>
<dbReference type="AlphaFoldDB" id="A0A498KCW8"/>
<reference evidence="1 2" key="1">
    <citation type="submission" date="2018-10" db="EMBL/GenBank/DDBJ databases">
        <title>A high-quality apple genome assembly.</title>
        <authorList>
            <person name="Hu J."/>
        </authorList>
    </citation>
    <scope>NUCLEOTIDE SEQUENCE [LARGE SCALE GENOMIC DNA]</scope>
    <source>
        <strain evidence="2">cv. HFTH1</strain>
        <tissue evidence="1">Young leaf</tissue>
    </source>
</reference>
<evidence type="ECO:0000313" key="1">
    <source>
        <dbReference type="EMBL" id="RXI05388.1"/>
    </source>
</evidence>
<accession>A0A498KCW8</accession>
<proteinExistence type="predicted"/>
<name>A0A498KCW8_MALDO</name>
<organism evidence="1 2">
    <name type="scientific">Malus domestica</name>
    <name type="common">Apple</name>
    <name type="synonym">Pyrus malus</name>
    <dbReference type="NCBI Taxonomy" id="3750"/>
    <lineage>
        <taxon>Eukaryota</taxon>
        <taxon>Viridiplantae</taxon>
        <taxon>Streptophyta</taxon>
        <taxon>Embryophyta</taxon>
        <taxon>Tracheophyta</taxon>
        <taxon>Spermatophyta</taxon>
        <taxon>Magnoliopsida</taxon>
        <taxon>eudicotyledons</taxon>
        <taxon>Gunneridae</taxon>
        <taxon>Pentapetalae</taxon>
        <taxon>rosids</taxon>
        <taxon>fabids</taxon>
        <taxon>Rosales</taxon>
        <taxon>Rosaceae</taxon>
        <taxon>Amygdaloideae</taxon>
        <taxon>Maleae</taxon>
        <taxon>Malus</taxon>
    </lineage>
</organism>
<dbReference type="EMBL" id="RDQH01000328">
    <property type="protein sequence ID" value="RXI05388.1"/>
    <property type="molecule type" value="Genomic_DNA"/>
</dbReference>